<feature type="region of interest" description="Disordered" evidence="1">
    <location>
        <begin position="183"/>
        <end position="206"/>
    </location>
</feature>
<gene>
    <name evidence="2" type="ORF">B0I35DRAFT_477835</name>
</gene>
<feature type="compositionally biased region" description="Polar residues" evidence="1">
    <location>
        <begin position="29"/>
        <end position="41"/>
    </location>
</feature>
<proteinExistence type="predicted"/>
<evidence type="ECO:0000313" key="2">
    <source>
        <dbReference type="EMBL" id="KAH7321342.1"/>
    </source>
</evidence>
<accession>A0A8K0SQR5</accession>
<feature type="compositionally biased region" description="Low complexity" evidence="1">
    <location>
        <begin position="42"/>
        <end position="66"/>
    </location>
</feature>
<name>A0A8K0SQR5_9HYPO</name>
<feature type="compositionally biased region" description="Low complexity" evidence="1">
    <location>
        <begin position="15"/>
        <end position="28"/>
    </location>
</feature>
<evidence type="ECO:0000256" key="1">
    <source>
        <dbReference type="SAM" id="MobiDB-lite"/>
    </source>
</evidence>
<protein>
    <submittedName>
        <fullName evidence="2">Uncharacterized protein</fullName>
    </submittedName>
</protein>
<comment type="caution">
    <text evidence="2">The sequence shown here is derived from an EMBL/GenBank/DDBJ whole genome shotgun (WGS) entry which is preliminary data.</text>
</comment>
<dbReference type="EMBL" id="JAGPNK010000005">
    <property type="protein sequence ID" value="KAH7321342.1"/>
    <property type="molecule type" value="Genomic_DNA"/>
</dbReference>
<sequence>MSSRDNTKEEPMPASIINHKSSNSSINNRPPTANTGALPSEQQQQQQQQQQQPAETTASPAPASPGDDNDDDESKPPFEPLFTLLTNVTRNSTVHPRVRYVFSDDDAASVLAAEEGSTARAVIIDLAAATPAEEDEGSGGAGAGGGARWRIAGASSLSGDFAVTDASLAAQQDGALMLRVDGVERERLPEEEEGGGGGGTEDVEGLMEEFRRRLGVLRMVVKEGERSDEEEDKEE</sequence>
<feature type="region of interest" description="Disordered" evidence="1">
    <location>
        <begin position="1"/>
        <end position="81"/>
    </location>
</feature>
<dbReference type="AlphaFoldDB" id="A0A8K0SQR5"/>
<dbReference type="OrthoDB" id="1681166at2759"/>
<keyword evidence="3" id="KW-1185">Reference proteome</keyword>
<reference evidence="2" key="1">
    <citation type="journal article" date="2021" name="Nat. Commun.">
        <title>Genetic determinants of endophytism in the Arabidopsis root mycobiome.</title>
        <authorList>
            <person name="Mesny F."/>
            <person name="Miyauchi S."/>
            <person name="Thiergart T."/>
            <person name="Pickel B."/>
            <person name="Atanasova L."/>
            <person name="Karlsson M."/>
            <person name="Huettel B."/>
            <person name="Barry K.W."/>
            <person name="Haridas S."/>
            <person name="Chen C."/>
            <person name="Bauer D."/>
            <person name="Andreopoulos W."/>
            <person name="Pangilinan J."/>
            <person name="LaButti K."/>
            <person name="Riley R."/>
            <person name="Lipzen A."/>
            <person name="Clum A."/>
            <person name="Drula E."/>
            <person name="Henrissat B."/>
            <person name="Kohler A."/>
            <person name="Grigoriev I.V."/>
            <person name="Martin F.M."/>
            <person name="Hacquard S."/>
        </authorList>
    </citation>
    <scope>NUCLEOTIDE SEQUENCE</scope>
    <source>
        <strain evidence="2">MPI-CAGE-CH-0235</strain>
    </source>
</reference>
<organism evidence="2 3">
    <name type="scientific">Stachybotrys elegans</name>
    <dbReference type="NCBI Taxonomy" id="80388"/>
    <lineage>
        <taxon>Eukaryota</taxon>
        <taxon>Fungi</taxon>
        <taxon>Dikarya</taxon>
        <taxon>Ascomycota</taxon>
        <taxon>Pezizomycotina</taxon>
        <taxon>Sordariomycetes</taxon>
        <taxon>Hypocreomycetidae</taxon>
        <taxon>Hypocreales</taxon>
        <taxon>Stachybotryaceae</taxon>
        <taxon>Stachybotrys</taxon>
    </lineage>
</organism>
<evidence type="ECO:0000313" key="3">
    <source>
        <dbReference type="Proteomes" id="UP000813444"/>
    </source>
</evidence>
<dbReference type="Proteomes" id="UP000813444">
    <property type="component" value="Unassembled WGS sequence"/>
</dbReference>
<feature type="compositionally biased region" description="Basic and acidic residues" evidence="1">
    <location>
        <begin position="1"/>
        <end position="11"/>
    </location>
</feature>